<dbReference type="Proteomes" id="UP001303160">
    <property type="component" value="Unassembled WGS sequence"/>
</dbReference>
<gene>
    <name evidence="3" type="ORF">QBC40DRAFT_69961</name>
</gene>
<keyword evidence="4" id="KW-1185">Reference proteome</keyword>
<proteinExistence type="predicted"/>
<keyword evidence="2" id="KW-0472">Membrane</keyword>
<reference evidence="3" key="1">
    <citation type="journal article" date="2023" name="Mol. Phylogenet. Evol.">
        <title>Genome-scale phylogeny and comparative genomics of the fungal order Sordariales.</title>
        <authorList>
            <person name="Hensen N."/>
            <person name="Bonometti L."/>
            <person name="Westerberg I."/>
            <person name="Brannstrom I.O."/>
            <person name="Guillou S."/>
            <person name="Cros-Aarteil S."/>
            <person name="Calhoun S."/>
            <person name="Haridas S."/>
            <person name="Kuo A."/>
            <person name="Mondo S."/>
            <person name="Pangilinan J."/>
            <person name="Riley R."/>
            <person name="LaButti K."/>
            <person name="Andreopoulos B."/>
            <person name="Lipzen A."/>
            <person name="Chen C."/>
            <person name="Yan M."/>
            <person name="Daum C."/>
            <person name="Ng V."/>
            <person name="Clum A."/>
            <person name="Steindorff A."/>
            <person name="Ohm R.A."/>
            <person name="Martin F."/>
            <person name="Silar P."/>
            <person name="Natvig D.O."/>
            <person name="Lalanne C."/>
            <person name="Gautier V."/>
            <person name="Ament-Velasquez S.L."/>
            <person name="Kruys A."/>
            <person name="Hutchinson M.I."/>
            <person name="Powell A.J."/>
            <person name="Barry K."/>
            <person name="Miller A.N."/>
            <person name="Grigoriev I.V."/>
            <person name="Debuchy R."/>
            <person name="Gladieux P."/>
            <person name="Hiltunen Thoren M."/>
            <person name="Johannesson H."/>
        </authorList>
    </citation>
    <scope>NUCLEOTIDE SEQUENCE</scope>
    <source>
        <strain evidence="3">CBS 315.58</strain>
    </source>
</reference>
<dbReference type="AlphaFoldDB" id="A0AAN7AX22"/>
<organism evidence="3 4">
    <name type="scientific">Triangularia verruculosa</name>
    <dbReference type="NCBI Taxonomy" id="2587418"/>
    <lineage>
        <taxon>Eukaryota</taxon>
        <taxon>Fungi</taxon>
        <taxon>Dikarya</taxon>
        <taxon>Ascomycota</taxon>
        <taxon>Pezizomycotina</taxon>
        <taxon>Sordariomycetes</taxon>
        <taxon>Sordariomycetidae</taxon>
        <taxon>Sordariales</taxon>
        <taxon>Podosporaceae</taxon>
        <taxon>Triangularia</taxon>
    </lineage>
</organism>
<keyword evidence="2" id="KW-1133">Transmembrane helix</keyword>
<accession>A0AAN7AX22</accession>
<protein>
    <submittedName>
        <fullName evidence="3">Uncharacterized protein</fullName>
    </submittedName>
</protein>
<name>A0AAN7AX22_9PEZI</name>
<evidence type="ECO:0000256" key="2">
    <source>
        <dbReference type="SAM" id="Phobius"/>
    </source>
</evidence>
<keyword evidence="2" id="KW-0812">Transmembrane</keyword>
<comment type="caution">
    <text evidence="3">The sequence shown here is derived from an EMBL/GenBank/DDBJ whole genome shotgun (WGS) entry which is preliminary data.</text>
</comment>
<reference evidence="3" key="2">
    <citation type="submission" date="2023-05" db="EMBL/GenBank/DDBJ databases">
        <authorList>
            <consortium name="Lawrence Berkeley National Laboratory"/>
            <person name="Steindorff A."/>
            <person name="Hensen N."/>
            <person name="Bonometti L."/>
            <person name="Westerberg I."/>
            <person name="Brannstrom I.O."/>
            <person name="Guillou S."/>
            <person name="Cros-Aarteil S."/>
            <person name="Calhoun S."/>
            <person name="Haridas S."/>
            <person name="Kuo A."/>
            <person name="Mondo S."/>
            <person name="Pangilinan J."/>
            <person name="Riley R."/>
            <person name="Labutti K."/>
            <person name="Andreopoulos B."/>
            <person name="Lipzen A."/>
            <person name="Chen C."/>
            <person name="Yanf M."/>
            <person name="Daum C."/>
            <person name="Ng V."/>
            <person name="Clum A."/>
            <person name="Ohm R."/>
            <person name="Martin F."/>
            <person name="Silar P."/>
            <person name="Natvig D."/>
            <person name="Lalanne C."/>
            <person name="Gautier V."/>
            <person name="Ament-Velasquez S.L."/>
            <person name="Kruys A."/>
            <person name="Hutchinson M.I."/>
            <person name="Powell A.J."/>
            <person name="Barry K."/>
            <person name="Miller A.N."/>
            <person name="Grigoriev I.V."/>
            <person name="Debuchy R."/>
            <person name="Gladieux P."/>
            <person name="Thoren M.H."/>
            <person name="Johannesson H."/>
        </authorList>
    </citation>
    <scope>NUCLEOTIDE SEQUENCE</scope>
    <source>
        <strain evidence="3">CBS 315.58</strain>
    </source>
</reference>
<feature type="region of interest" description="Disordered" evidence="1">
    <location>
        <begin position="132"/>
        <end position="152"/>
    </location>
</feature>
<feature type="transmembrane region" description="Helical" evidence="2">
    <location>
        <begin position="40"/>
        <end position="66"/>
    </location>
</feature>
<dbReference type="EMBL" id="MU863918">
    <property type="protein sequence ID" value="KAK4200530.1"/>
    <property type="molecule type" value="Genomic_DNA"/>
</dbReference>
<feature type="transmembrane region" description="Helical" evidence="2">
    <location>
        <begin position="7"/>
        <end position="28"/>
    </location>
</feature>
<evidence type="ECO:0000256" key="1">
    <source>
        <dbReference type="SAM" id="MobiDB-lite"/>
    </source>
</evidence>
<evidence type="ECO:0000313" key="4">
    <source>
        <dbReference type="Proteomes" id="UP001303160"/>
    </source>
</evidence>
<sequence length="152" mass="17260">MGKTWADLTFIFYGVIRAFRLGLGHFLFVWGHHTICMPSLAFAVCFAFFYFGVRCLTGGFPCRLCVYRFKPRRGLLLIHTRGNGKGGLGSLSQHGYTWATSLSRWAIQHCRLHSRSDGRHVDEARTSFRPYTHRVRPRPDTSGPLGSLAQPE</sequence>
<evidence type="ECO:0000313" key="3">
    <source>
        <dbReference type="EMBL" id="KAK4200530.1"/>
    </source>
</evidence>